<evidence type="ECO:0000256" key="1">
    <source>
        <dbReference type="ARBA" id="ARBA00004496"/>
    </source>
</evidence>
<dbReference type="AlphaFoldDB" id="A0A235BUK2"/>
<feature type="domain" description="Ribosome recycling factor" evidence="6">
    <location>
        <begin position="21"/>
        <end position="183"/>
    </location>
</feature>
<dbReference type="GO" id="GO:0005737">
    <property type="term" value="C:cytoplasm"/>
    <property type="evidence" value="ECO:0007669"/>
    <property type="project" value="UniProtKB-SubCell"/>
</dbReference>
<comment type="similarity">
    <text evidence="2 5">Belongs to the RRF family.</text>
</comment>
<dbReference type="HAMAP" id="MF_00040">
    <property type="entry name" value="RRF"/>
    <property type="match status" value="1"/>
</dbReference>
<evidence type="ECO:0000256" key="5">
    <source>
        <dbReference type="HAMAP-Rule" id="MF_00040"/>
    </source>
</evidence>
<dbReference type="Proteomes" id="UP000215215">
    <property type="component" value="Unassembled WGS sequence"/>
</dbReference>
<evidence type="ECO:0000256" key="2">
    <source>
        <dbReference type="ARBA" id="ARBA00005912"/>
    </source>
</evidence>
<comment type="subcellular location">
    <subcellularLocation>
        <location evidence="1 5">Cytoplasm</location>
    </subcellularLocation>
</comment>
<dbReference type="CDD" id="cd00520">
    <property type="entry name" value="RRF"/>
    <property type="match status" value="1"/>
</dbReference>
<evidence type="ECO:0000256" key="4">
    <source>
        <dbReference type="ARBA" id="ARBA00022917"/>
    </source>
</evidence>
<dbReference type="InterPro" id="IPR023584">
    <property type="entry name" value="Ribosome_recyc_fac_dom"/>
</dbReference>
<comment type="function">
    <text evidence="5">Responsible for the release of ribosomes from messenger RNA at the termination of protein biosynthesis. May increase the efficiency of translation by recycling ribosomes from one round of translation to another.</text>
</comment>
<dbReference type="Gene3D" id="3.30.1360.40">
    <property type="match status" value="1"/>
</dbReference>
<dbReference type="SUPFAM" id="SSF55194">
    <property type="entry name" value="Ribosome recycling factor, RRF"/>
    <property type="match status" value="1"/>
</dbReference>
<dbReference type="InterPro" id="IPR002661">
    <property type="entry name" value="Ribosome_recyc_fac"/>
</dbReference>
<evidence type="ECO:0000313" key="8">
    <source>
        <dbReference type="Proteomes" id="UP000215215"/>
    </source>
</evidence>
<protein>
    <recommendedName>
        <fullName evidence="5">Ribosome-recycling factor</fullName>
        <shortName evidence="5">RRF</shortName>
    </recommendedName>
    <alternativeName>
        <fullName evidence="5">Ribosome-releasing factor</fullName>
    </alternativeName>
</protein>
<sequence length="185" mass="21334">MVDKLYGETENKMKKTVEILRTEFLKIRTGRANPGLVEDIKVESYGAQTPLSQLASVTVPEPRQLLIRPWDKNILQRIEKAILKSDLGLIPSSDGNIIRLNLPPLTEENRRSISKLVHRVGEENKIAVRNIRRQAMEAMKRMKKDGEISEDNEKKGEEKIQKLTDFYIEEIDKILKAKDREILES</sequence>
<dbReference type="PANTHER" id="PTHR20982">
    <property type="entry name" value="RIBOSOME RECYCLING FACTOR"/>
    <property type="match status" value="1"/>
</dbReference>
<keyword evidence="4 5" id="KW-0648">Protein biosynthesis</keyword>
<dbReference type="GO" id="GO:0043023">
    <property type="term" value="F:ribosomal large subunit binding"/>
    <property type="evidence" value="ECO:0007669"/>
    <property type="project" value="TreeGrafter"/>
</dbReference>
<dbReference type="FunFam" id="1.10.132.20:FF:000001">
    <property type="entry name" value="Ribosome-recycling factor"/>
    <property type="match status" value="1"/>
</dbReference>
<accession>A0A235BUK2</accession>
<dbReference type="NCBIfam" id="TIGR00496">
    <property type="entry name" value="frr"/>
    <property type="match status" value="1"/>
</dbReference>
<dbReference type="GO" id="GO:0006415">
    <property type="term" value="P:translational termination"/>
    <property type="evidence" value="ECO:0007669"/>
    <property type="project" value="UniProtKB-UniRule"/>
</dbReference>
<dbReference type="FunFam" id="3.30.1360.40:FF:000001">
    <property type="entry name" value="Ribosome-recycling factor"/>
    <property type="match status" value="1"/>
</dbReference>
<dbReference type="Gene3D" id="1.10.132.20">
    <property type="entry name" value="Ribosome-recycling factor"/>
    <property type="match status" value="1"/>
</dbReference>
<evidence type="ECO:0000256" key="3">
    <source>
        <dbReference type="ARBA" id="ARBA00022490"/>
    </source>
</evidence>
<dbReference type="Pfam" id="PF01765">
    <property type="entry name" value="RRF"/>
    <property type="match status" value="1"/>
</dbReference>
<name>A0A235BUK2_UNCW3</name>
<reference evidence="7 8" key="1">
    <citation type="submission" date="2017-07" db="EMBL/GenBank/DDBJ databases">
        <title>Recovery of genomes from metagenomes via a dereplication, aggregation, and scoring strategy.</title>
        <authorList>
            <person name="Sieber C.M."/>
            <person name="Probst A.J."/>
            <person name="Sharrar A."/>
            <person name="Thomas B.C."/>
            <person name="Hess M."/>
            <person name="Tringe S.G."/>
            <person name="Banfield J.F."/>
        </authorList>
    </citation>
    <scope>NUCLEOTIDE SEQUENCE [LARGE SCALE GENOMIC DNA]</scope>
    <source>
        <strain evidence="7">JGI_Cruoil_03_44_89</strain>
    </source>
</reference>
<comment type="caution">
    <text evidence="7">The sequence shown here is derived from an EMBL/GenBank/DDBJ whole genome shotgun (WGS) entry which is preliminary data.</text>
</comment>
<dbReference type="InterPro" id="IPR036191">
    <property type="entry name" value="RRF_sf"/>
</dbReference>
<organism evidence="7 8">
    <name type="scientific">candidate division WOR-3 bacterium JGI_Cruoil_03_44_89</name>
    <dbReference type="NCBI Taxonomy" id="1973748"/>
    <lineage>
        <taxon>Bacteria</taxon>
        <taxon>Bacteria division WOR-3</taxon>
    </lineage>
</organism>
<dbReference type="PANTHER" id="PTHR20982:SF3">
    <property type="entry name" value="MITOCHONDRIAL RIBOSOME RECYCLING FACTOR PSEUDO 1"/>
    <property type="match status" value="1"/>
</dbReference>
<evidence type="ECO:0000313" key="7">
    <source>
        <dbReference type="EMBL" id="OYD16113.1"/>
    </source>
</evidence>
<keyword evidence="3 5" id="KW-0963">Cytoplasm</keyword>
<proteinExistence type="inferred from homology"/>
<evidence type="ECO:0000259" key="6">
    <source>
        <dbReference type="Pfam" id="PF01765"/>
    </source>
</evidence>
<dbReference type="EMBL" id="NOZQ01000085">
    <property type="protein sequence ID" value="OYD16113.1"/>
    <property type="molecule type" value="Genomic_DNA"/>
</dbReference>
<gene>
    <name evidence="5" type="primary">frr</name>
    <name evidence="7" type="ORF">CH333_04245</name>
</gene>